<evidence type="ECO:0000313" key="3">
    <source>
        <dbReference type="Proteomes" id="UP000663868"/>
    </source>
</evidence>
<dbReference type="AlphaFoldDB" id="A0A819ZQV4"/>
<name>A0A819ZQV4_9BILA</name>
<reference evidence="2" key="1">
    <citation type="submission" date="2021-02" db="EMBL/GenBank/DDBJ databases">
        <authorList>
            <person name="Nowell W R."/>
        </authorList>
    </citation>
    <scope>NUCLEOTIDE SEQUENCE</scope>
</reference>
<sequence length="87" mass="9396">MNHAREQHTASLLRNGIVLITGGRGHSDTFNSTELYNPLTGLWTTTHSMNDARSSHTVSVLQNGNVLVTGGISDVSTLKSAEIYQTN</sequence>
<dbReference type="Proteomes" id="UP000663868">
    <property type="component" value="Unassembled WGS sequence"/>
</dbReference>
<dbReference type="InterPro" id="IPR006652">
    <property type="entry name" value="Kelch_1"/>
</dbReference>
<protein>
    <recommendedName>
        <fullName evidence="4">Kelch repeat protein</fullName>
    </recommendedName>
</protein>
<dbReference type="EMBL" id="CAJOBB010006956">
    <property type="protein sequence ID" value="CAF4174523.1"/>
    <property type="molecule type" value="Genomic_DNA"/>
</dbReference>
<accession>A0A819ZQV4</accession>
<keyword evidence="1" id="KW-0880">Kelch repeat</keyword>
<evidence type="ECO:0000313" key="2">
    <source>
        <dbReference type="EMBL" id="CAF4174523.1"/>
    </source>
</evidence>
<evidence type="ECO:0000256" key="1">
    <source>
        <dbReference type="ARBA" id="ARBA00022441"/>
    </source>
</evidence>
<dbReference type="Gene3D" id="2.130.10.80">
    <property type="entry name" value="Galactose oxidase/kelch, beta-propeller"/>
    <property type="match status" value="1"/>
</dbReference>
<proteinExistence type="predicted"/>
<gene>
    <name evidence="2" type="ORF">KXQ929_LOCUS38588</name>
</gene>
<dbReference type="InterPro" id="IPR037293">
    <property type="entry name" value="Gal_Oxidase_central_sf"/>
</dbReference>
<organism evidence="2 3">
    <name type="scientific">Adineta steineri</name>
    <dbReference type="NCBI Taxonomy" id="433720"/>
    <lineage>
        <taxon>Eukaryota</taxon>
        <taxon>Metazoa</taxon>
        <taxon>Spiralia</taxon>
        <taxon>Gnathifera</taxon>
        <taxon>Rotifera</taxon>
        <taxon>Eurotatoria</taxon>
        <taxon>Bdelloidea</taxon>
        <taxon>Adinetida</taxon>
        <taxon>Adinetidae</taxon>
        <taxon>Adineta</taxon>
    </lineage>
</organism>
<dbReference type="Pfam" id="PF01344">
    <property type="entry name" value="Kelch_1"/>
    <property type="match status" value="1"/>
</dbReference>
<dbReference type="SMART" id="SM00612">
    <property type="entry name" value="Kelch"/>
    <property type="match status" value="1"/>
</dbReference>
<comment type="caution">
    <text evidence="2">The sequence shown here is derived from an EMBL/GenBank/DDBJ whole genome shotgun (WGS) entry which is preliminary data.</text>
</comment>
<dbReference type="SUPFAM" id="SSF117281">
    <property type="entry name" value="Kelch motif"/>
    <property type="match status" value="1"/>
</dbReference>
<evidence type="ECO:0008006" key="4">
    <source>
        <dbReference type="Google" id="ProtNLM"/>
    </source>
</evidence>
<dbReference type="InterPro" id="IPR015915">
    <property type="entry name" value="Kelch-typ_b-propeller"/>
</dbReference>